<dbReference type="KEGG" id="aalg:AREALGSMS7_04367"/>
<dbReference type="eggNOG" id="ENOG503376U">
    <property type="taxonomic scope" value="Bacteria"/>
</dbReference>
<dbReference type="SUPFAM" id="SSF160574">
    <property type="entry name" value="BT0923-like"/>
    <property type="match status" value="1"/>
</dbReference>
<reference evidence="1 2" key="1">
    <citation type="submission" date="2017-07" db="EMBL/GenBank/DDBJ databases">
        <title>Genome Sequence of Arenibacter algicola Strain SMS7 Isolated from a culture of the Diatom Skeletonema marinoi.</title>
        <authorList>
            <person name="Topel M."/>
            <person name="Pinder M.I.M."/>
            <person name="Johansson O.N."/>
            <person name="Kourtchenko O."/>
            <person name="Godhe A."/>
            <person name="Clarke A.K."/>
        </authorList>
    </citation>
    <scope>NUCLEOTIDE SEQUENCE [LARGE SCALE GENOMIC DNA]</scope>
    <source>
        <strain evidence="1 2">SMS7</strain>
    </source>
</reference>
<organism evidence="1 2">
    <name type="scientific">Arenibacter algicola</name>
    <dbReference type="NCBI Taxonomy" id="616991"/>
    <lineage>
        <taxon>Bacteria</taxon>
        <taxon>Pseudomonadati</taxon>
        <taxon>Bacteroidota</taxon>
        <taxon>Flavobacteriia</taxon>
        <taxon>Flavobacteriales</taxon>
        <taxon>Flavobacteriaceae</taxon>
        <taxon>Arenibacter</taxon>
    </lineage>
</organism>
<sequence>MKTYFLALIFLGANALTYSQDAITYAHFRAPRLTGPSMVNTTLKTSVNAKFIKVLRKDYMPIRAKTLQKLVANYDISKASVFMPKQNSTYKVVMKEGKDASTTVYSYQGIILKSEQTFKNIRLPYNLSSKVIKEHPGWAIDQVECRILYEVNENPLITYKVKLKQGKDTKKLELSI</sequence>
<name>A0A221V2E4_9FLAO</name>
<dbReference type="GO" id="GO:0016779">
    <property type="term" value="F:nucleotidyltransferase activity"/>
    <property type="evidence" value="ECO:0007669"/>
    <property type="project" value="UniProtKB-KW"/>
</dbReference>
<dbReference type="EMBL" id="CP022515">
    <property type="protein sequence ID" value="ASO07769.1"/>
    <property type="molecule type" value="Genomic_DNA"/>
</dbReference>
<dbReference type="Proteomes" id="UP000204551">
    <property type="component" value="Chromosome"/>
</dbReference>
<accession>A0A221V2E4</accession>
<evidence type="ECO:0000313" key="2">
    <source>
        <dbReference type="Proteomes" id="UP000204551"/>
    </source>
</evidence>
<protein>
    <submittedName>
        <fullName evidence="1">Nicotinate-nucleotide adenylyltransferase</fullName>
    </submittedName>
</protein>
<dbReference type="AlphaFoldDB" id="A0A221V2E4"/>
<gene>
    <name evidence="1" type="ORF">AREALGSMS7_04367</name>
</gene>
<keyword evidence="1" id="KW-0808">Transferase</keyword>
<proteinExistence type="predicted"/>
<keyword evidence="1" id="KW-0548">Nucleotidyltransferase</keyword>
<evidence type="ECO:0000313" key="1">
    <source>
        <dbReference type="EMBL" id="ASO07769.1"/>
    </source>
</evidence>
<dbReference type="RefSeq" id="WP_093979997.1">
    <property type="nucleotide sequence ID" value="NZ_CP022515.1"/>
</dbReference>